<dbReference type="Pfam" id="PF03401">
    <property type="entry name" value="TctC"/>
    <property type="match status" value="1"/>
</dbReference>
<dbReference type="PANTHER" id="PTHR42928:SF5">
    <property type="entry name" value="BLR1237 PROTEIN"/>
    <property type="match status" value="1"/>
</dbReference>
<evidence type="ECO:0000256" key="2">
    <source>
        <dbReference type="SAM" id="SignalP"/>
    </source>
</evidence>
<dbReference type="HOGENOM" id="CLU_045683_0_0_4"/>
<dbReference type="PIRSF" id="PIRSF017082">
    <property type="entry name" value="YflP"/>
    <property type="match status" value="1"/>
</dbReference>
<dbReference type="AlphaFoldDB" id="F8GYX7"/>
<name>F8GYX7_CUPNN</name>
<feature type="signal peptide" evidence="2">
    <location>
        <begin position="1"/>
        <end position="42"/>
    </location>
</feature>
<evidence type="ECO:0000313" key="4">
    <source>
        <dbReference type="Proteomes" id="UP000006798"/>
    </source>
</evidence>
<dbReference type="PANTHER" id="PTHR42928">
    <property type="entry name" value="TRICARBOXYLATE-BINDING PROTEIN"/>
    <property type="match status" value="1"/>
</dbReference>
<keyword evidence="3" id="KW-0675">Receptor</keyword>
<geneLocation type="plasmid" evidence="3 4">
    <name>pBB2</name>
</geneLocation>
<feature type="chain" id="PRO_5003372031" evidence="2">
    <location>
        <begin position="43"/>
        <end position="345"/>
    </location>
</feature>
<dbReference type="KEGG" id="cnc:CNE_BB2p02640"/>
<dbReference type="InterPro" id="IPR042100">
    <property type="entry name" value="Bug_dom1"/>
</dbReference>
<sequence>MPPRRVVHFPRAPAPPTIPMKRRHFILACAAWQLAAATAAHAHAPDVWPSKPVRIIHGFAAGGPIDNLARLLAAQFQERFGQPAIVEARPGAGGTIAARYVARSAPDGYTLFLMASGHATAPELYKSLAYDPIKDFAVISMVARSPYAIIANPKAGYDTMGHLLDAARRQPGKIDYGTGGNGTGMHLAAALLQAKTGVRLSHVAYKGGSATALAVVGGEVPLIFTSLAGMSAYVDSGKVKVLAVTTRERFRLYPKVPTIAETVLPGFDVTAWYALAGPRGLRPDVMARLGEMVRVTLQRDDVAESLRMQAAEPWYTSHEAAQRFVAEEVRLWRKVIQDEGLAEMN</sequence>
<dbReference type="SUPFAM" id="SSF53850">
    <property type="entry name" value="Periplasmic binding protein-like II"/>
    <property type="match status" value="1"/>
</dbReference>
<gene>
    <name evidence="3" type="ordered locus">CNE_BB2p02640</name>
</gene>
<organism evidence="3 4">
    <name type="scientific">Cupriavidus necator (strain ATCC 43291 / DSM 13513 / CCUG 52238 / LMG 8453 / N-1)</name>
    <name type="common">Ralstonia eutropha</name>
    <dbReference type="NCBI Taxonomy" id="1042878"/>
    <lineage>
        <taxon>Bacteria</taxon>
        <taxon>Pseudomonadati</taxon>
        <taxon>Pseudomonadota</taxon>
        <taxon>Betaproteobacteria</taxon>
        <taxon>Burkholderiales</taxon>
        <taxon>Burkholderiaceae</taxon>
        <taxon>Cupriavidus</taxon>
    </lineage>
</organism>
<keyword evidence="2" id="KW-0732">Signal</keyword>
<dbReference type="InterPro" id="IPR005064">
    <property type="entry name" value="BUG"/>
</dbReference>
<evidence type="ECO:0000256" key="1">
    <source>
        <dbReference type="ARBA" id="ARBA00006987"/>
    </source>
</evidence>
<protein>
    <submittedName>
        <fullName evidence="3">Extra-cytoplasmic solute receptor family protein 90</fullName>
    </submittedName>
</protein>
<accession>F8GYX7</accession>
<comment type="similarity">
    <text evidence="1">Belongs to the UPF0065 (bug) family.</text>
</comment>
<dbReference type="Gene3D" id="3.40.190.10">
    <property type="entry name" value="Periplasmic binding protein-like II"/>
    <property type="match status" value="1"/>
</dbReference>
<evidence type="ECO:0000313" key="3">
    <source>
        <dbReference type="EMBL" id="AEI83068.1"/>
    </source>
</evidence>
<dbReference type="CDD" id="cd13578">
    <property type="entry name" value="PBP2_Bug27"/>
    <property type="match status" value="1"/>
</dbReference>
<proteinExistence type="inferred from homology"/>
<keyword evidence="3" id="KW-0614">Plasmid</keyword>
<dbReference type="EMBL" id="CP002880">
    <property type="protein sequence ID" value="AEI83068.1"/>
    <property type="molecule type" value="Genomic_DNA"/>
</dbReference>
<dbReference type="Proteomes" id="UP000006798">
    <property type="component" value="Plasmid pBB2"/>
</dbReference>
<dbReference type="Gene3D" id="3.40.190.150">
    <property type="entry name" value="Bordetella uptake gene, domain 1"/>
    <property type="match status" value="1"/>
</dbReference>
<reference evidence="3 4" key="1">
    <citation type="journal article" date="2011" name="J. Bacteriol.">
        <title>Complete genome sequence of the type strain Cupriavidus necator N-1.</title>
        <authorList>
            <person name="Poehlein A."/>
            <person name="Kusian B."/>
            <person name="Friedrich B."/>
            <person name="Daniel R."/>
            <person name="Bowien B."/>
        </authorList>
    </citation>
    <scope>NUCLEOTIDE SEQUENCE [LARGE SCALE GENOMIC DNA]</scope>
    <source>
        <strain evidence="4">ATCC 43291 / DSM 13513 / CCUG 52238 / LMG 8453 / N-1</strain>
        <plasmid evidence="3 4">pBB2</plasmid>
    </source>
</reference>